<protein>
    <submittedName>
        <fullName evidence="8">Cytochrome c biogenesis protein transmembrane region</fullName>
    </submittedName>
</protein>
<dbReference type="Proteomes" id="UP000006427">
    <property type="component" value="Unassembled WGS sequence"/>
</dbReference>
<feature type="domain" description="Cytochrome C biogenesis protein transmembrane" evidence="7">
    <location>
        <begin position="11"/>
        <end position="132"/>
    </location>
</feature>
<dbReference type="STRING" id="469381.Dpep_0993"/>
<evidence type="ECO:0000313" key="8">
    <source>
        <dbReference type="EMBL" id="EFC91019.1"/>
    </source>
</evidence>
<keyword evidence="4 6" id="KW-1133">Transmembrane helix</keyword>
<feature type="transmembrane region" description="Helical" evidence="6">
    <location>
        <begin position="117"/>
        <end position="136"/>
    </location>
</feature>
<feature type="transmembrane region" description="Helical" evidence="6">
    <location>
        <begin position="74"/>
        <end position="96"/>
    </location>
</feature>
<evidence type="ECO:0000313" key="9">
    <source>
        <dbReference type="Proteomes" id="UP000006427"/>
    </source>
</evidence>
<dbReference type="PaxDb" id="469381-Dpep_0993"/>
<evidence type="ECO:0000256" key="4">
    <source>
        <dbReference type="ARBA" id="ARBA00022989"/>
    </source>
</evidence>
<dbReference type="GO" id="GO:0017004">
    <property type="term" value="P:cytochrome complex assembly"/>
    <property type="evidence" value="ECO:0007669"/>
    <property type="project" value="InterPro"/>
</dbReference>
<comment type="subcellular location">
    <subcellularLocation>
        <location evidence="1">Membrane</location>
        <topology evidence="1">Multi-pass membrane protein</topology>
    </subcellularLocation>
</comment>
<proteinExistence type="inferred from homology"/>
<evidence type="ECO:0000256" key="1">
    <source>
        <dbReference type="ARBA" id="ARBA00004141"/>
    </source>
</evidence>
<feature type="transmembrane region" description="Helical" evidence="6">
    <location>
        <begin position="37"/>
        <end position="68"/>
    </location>
</feature>
<reference evidence="8 9" key="1">
    <citation type="journal article" date="2010" name="Stand. Genomic Sci.">
        <title>Permanent draft genome sequence of Dethiosulfovibrio peptidovorans type strain (SEBR 4207).</title>
        <authorList>
            <person name="Labutti K."/>
            <person name="Mayilraj S."/>
            <person name="Clum A."/>
            <person name="Lucas S."/>
            <person name="Glavina Del Rio T."/>
            <person name="Nolan M."/>
            <person name="Tice H."/>
            <person name="Cheng J.F."/>
            <person name="Pitluck S."/>
            <person name="Liolios K."/>
            <person name="Ivanova N."/>
            <person name="Mavromatis K."/>
            <person name="Mikhailova N."/>
            <person name="Pati A."/>
            <person name="Goodwin L."/>
            <person name="Chen A."/>
            <person name="Palaniappan K."/>
            <person name="Land M."/>
            <person name="Hauser L."/>
            <person name="Chang Y.J."/>
            <person name="Jeffries C.D."/>
            <person name="Rohde M."/>
            <person name="Spring S."/>
            <person name="Goker M."/>
            <person name="Woyke T."/>
            <person name="Bristow J."/>
            <person name="Eisen J.A."/>
            <person name="Markowitz V."/>
            <person name="Hugenholtz P."/>
            <person name="Kyrpides N.C."/>
            <person name="Klenk H.P."/>
            <person name="Lapidus A."/>
        </authorList>
    </citation>
    <scope>NUCLEOTIDE SEQUENCE [LARGE SCALE GENOMIC DNA]</scope>
    <source>
        <strain evidence="8 9">DSM 11002</strain>
    </source>
</reference>
<dbReference type="eggNOG" id="COG4232">
    <property type="taxonomic scope" value="Bacteria"/>
</dbReference>
<name>D2Z6C2_9BACT</name>
<evidence type="ECO:0000259" key="7">
    <source>
        <dbReference type="Pfam" id="PF02683"/>
    </source>
</evidence>
<keyword evidence="9" id="KW-1185">Reference proteome</keyword>
<evidence type="ECO:0000256" key="3">
    <source>
        <dbReference type="ARBA" id="ARBA00022692"/>
    </source>
</evidence>
<evidence type="ECO:0000256" key="5">
    <source>
        <dbReference type="ARBA" id="ARBA00023136"/>
    </source>
</evidence>
<organism evidence="8 9">
    <name type="scientific">Dethiosulfovibrio peptidovorans DSM 11002</name>
    <dbReference type="NCBI Taxonomy" id="469381"/>
    <lineage>
        <taxon>Bacteria</taxon>
        <taxon>Thermotogati</taxon>
        <taxon>Synergistota</taxon>
        <taxon>Synergistia</taxon>
        <taxon>Synergistales</taxon>
        <taxon>Dethiosulfovibrionaceae</taxon>
        <taxon>Dethiosulfovibrio</taxon>
    </lineage>
</organism>
<comment type="similarity">
    <text evidence="2">Belongs to the DsbD family.</text>
</comment>
<evidence type="ECO:0000256" key="6">
    <source>
        <dbReference type="SAM" id="Phobius"/>
    </source>
</evidence>
<accession>D2Z6C2</accession>
<sequence length="138" mass="14412">MIKVMAIVIIMLLMGLQVMDIFNFLPSTHLLSKNTKTGYIGAFLAGVLGGLFSSPCATPVLVVLLSIVAGSGDIGHGVMLLLLYSLGHSILVLAAGTSVGFASKLMASKKYGVFSSALKYCLGIGALLISFALFYMGF</sequence>
<comment type="caution">
    <text evidence="8">The sequence shown here is derived from an EMBL/GenBank/DDBJ whole genome shotgun (WGS) entry which is preliminary data.</text>
</comment>
<feature type="transmembrane region" description="Helical" evidence="6">
    <location>
        <begin position="6"/>
        <end position="25"/>
    </location>
</feature>
<dbReference type="Pfam" id="PF02683">
    <property type="entry name" value="DsbD_TM"/>
    <property type="match status" value="1"/>
</dbReference>
<dbReference type="AlphaFoldDB" id="D2Z6C2"/>
<dbReference type="InterPro" id="IPR051790">
    <property type="entry name" value="Cytochrome_c-biogenesis_DsbD"/>
</dbReference>
<dbReference type="PANTHER" id="PTHR31272">
    <property type="entry name" value="CYTOCHROME C-TYPE BIOGENESIS PROTEIN HI_1454-RELATED"/>
    <property type="match status" value="1"/>
</dbReference>
<dbReference type="GO" id="GO:0016020">
    <property type="term" value="C:membrane"/>
    <property type="evidence" value="ECO:0007669"/>
    <property type="project" value="UniProtKB-SubCell"/>
</dbReference>
<keyword evidence="5 6" id="KW-0472">Membrane</keyword>
<gene>
    <name evidence="8" type="ORF">Dpep_0993</name>
</gene>
<dbReference type="InterPro" id="IPR003834">
    <property type="entry name" value="Cyt_c_assmbl_TM_dom"/>
</dbReference>
<keyword evidence="3 6" id="KW-0812">Transmembrane</keyword>
<dbReference type="PANTHER" id="PTHR31272:SF6">
    <property type="entry name" value="CYTOCHROME C-TYPE BIOGENESIS CCDA-LIKE CHLOROPLASTIC PROTEIN"/>
    <property type="match status" value="1"/>
</dbReference>
<dbReference type="EMBL" id="ABTR02000001">
    <property type="protein sequence ID" value="EFC91019.1"/>
    <property type="molecule type" value="Genomic_DNA"/>
</dbReference>
<evidence type="ECO:0000256" key="2">
    <source>
        <dbReference type="ARBA" id="ARBA00006143"/>
    </source>
</evidence>